<dbReference type="SUPFAM" id="SSF51197">
    <property type="entry name" value="Clavaminate synthase-like"/>
    <property type="match status" value="1"/>
</dbReference>
<dbReference type="InterPro" id="IPR042098">
    <property type="entry name" value="TauD-like_sf"/>
</dbReference>
<dbReference type="AlphaFoldDB" id="A0A5N7CD19"/>
<dbReference type="EMBL" id="ML735245">
    <property type="protein sequence ID" value="KAE8391483.1"/>
    <property type="molecule type" value="Genomic_DNA"/>
</dbReference>
<evidence type="ECO:0000259" key="2">
    <source>
        <dbReference type="Pfam" id="PF02668"/>
    </source>
</evidence>
<reference evidence="4 5" key="1">
    <citation type="submission" date="2019-04" db="EMBL/GenBank/DDBJ databases">
        <title>Aspergillus burnettii sp. nov., novel species from soil in southeast Queensland.</title>
        <authorList>
            <person name="Gilchrist C.L.M."/>
            <person name="Pitt J.I."/>
            <person name="Lange L."/>
            <person name="Lacey H.J."/>
            <person name="Vuong D."/>
            <person name="Midgley D.J."/>
            <person name="Greenfield P."/>
            <person name="Bradbury M."/>
            <person name="Lacey E."/>
            <person name="Busk P.K."/>
            <person name="Pilgaard B."/>
            <person name="Chooi Y.H."/>
            <person name="Piggott A.M."/>
        </authorList>
    </citation>
    <scope>NUCLEOTIDE SEQUENCE [LARGE SCALE GENOMIC DNA]</scope>
    <source>
        <strain evidence="4 5">FRR 5400</strain>
    </source>
</reference>
<dbReference type="InterPro" id="IPR003819">
    <property type="entry name" value="TauD/TfdA-like"/>
</dbReference>
<accession>A0A5N7CD19</accession>
<accession>A0A8H6E2A6</accession>
<dbReference type="EMBL" id="SPNV01000299">
    <property type="protein sequence ID" value="KAF5856724.1"/>
    <property type="molecule type" value="Genomic_DNA"/>
</dbReference>
<dbReference type="FunFam" id="3.60.130.10:FF:000011">
    <property type="entry name" value="Taurine catabolism dioxygenase TauD"/>
    <property type="match status" value="1"/>
</dbReference>
<reference evidence="3" key="2">
    <citation type="submission" date="2019-04" db="EMBL/GenBank/DDBJ databases">
        <title>Friends and foes A comparative genomics studyof 23 Aspergillus species from section Flavi.</title>
        <authorList>
            <consortium name="DOE Joint Genome Institute"/>
            <person name="Kjaerbolling I."/>
            <person name="Vesth T."/>
            <person name="Frisvad J.C."/>
            <person name="Nybo J.L."/>
            <person name="Theobald S."/>
            <person name="Kildgaard S."/>
            <person name="Isbrandt T."/>
            <person name="Kuo A."/>
            <person name="Sato A."/>
            <person name="Lyhne E.K."/>
            <person name="Kogle M.E."/>
            <person name="Wiebenga A."/>
            <person name="Kun R.S."/>
            <person name="Lubbers R.J."/>
            <person name="Makela M.R."/>
            <person name="Barry K."/>
            <person name="Chovatia M."/>
            <person name="Clum A."/>
            <person name="Daum C."/>
            <person name="Haridas S."/>
            <person name="He G."/>
            <person name="LaButti K."/>
            <person name="Lipzen A."/>
            <person name="Mondo S."/>
            <person name="Riley R."/>
            <person name="Salamov A."/>
            <person name="Simmons B.A."/>
            <person name="Magnuson J.K."/>
            <person name="Henrissat B."/>
            <person name="Mortensen U.H."/>
            <person name="Larsen T.O."/>
            <person name="Devries R.P."/>
            <person name="Grigoriev I.V."/>
            <person name="Machida M."/>
            <person name="Baker S.E."/>
            <person name="Andersen M.R."/>
        </authorList>
    </citation>
    <scope>NUCLEOTIDE SEQUENCE [LARGE SCALE GENOMIC DNA]</scope>
    <source>
        <strain evidence="3">IBT 14317</strain>
    </source>
</reference>
<evidence type="ECO:0000313" key="4">
    <source>
        <dbReference type="EMBL" id="KAF5856724.1"/>
    </source>
</evidence>
<dbReference type="Pfam" id="PF02668">
    <property type="entry name" value="TauD"/>
    <property type="match status" value="1"/>
</dbReference>
<feature type="domain" description="TauD/TfdA-like" evidence="2">
    <location>
        <begin position="91"/>
        <end position="357"/>
    </location>
</feature>
<name>A0A5N7CD19_PETAA</name>
<evidence type="ECO:0000256" key="1">
    <source>
        <dbReference type="ARBA" id="ARBA00023002"/>
    </source>
</evidence>
<dbReference type="GO" id="GO:0016491">
    <property type="term" value="F:oxidoreductase activity"/>
    <property type="evidence" value="ECO:0007669"/>
    <property type="project" value="UniProtKB-KW"/>
</dbReference>
<keyword evidence="5" id="KW-1185">Reference proteome</keyword>
<gene>
    <name evidence="3" type="ORF">BDV23DRAFT_193208</name>
    <name evidence="4" type="ORF">ETB97_006777</name>
</gene>
<proteinExistence type="predicted"/>
<evidence type="ECO:0000313" key="5">
    <source>
        <dbReference type="Proteomes" id="UP000541154"/>
    </source>
</evidence>
<evidence type="ECO:0000313" key="3">
    <source>
        <dbReference type="EMBL" id="KAE8391483.1"/>
    </source>
</evidence>
<dbReference type="PANTHER" id="PTHR10696">
    <property type="entry name" value="GAMMA-BUTYROBETAINE HYDROXYLASE-RELATED"/>
    <property type="match status" value="1"/>
</dbReference>
<organism evidence="3">
    <name type="scientific">Petromyces alliaceus</name>
    <name type="common">Aspergillus alliaceus</name>
    <dbReference type="NCBI Taxonomy" id="209559"/>
    <lineage>
        <taxon>Eukaryota</taxon>
        <taxon>Fungi</taxon>
        <taxon>Dikarya</taxon>
        <taxon>Ascomycota</taxon>
        <taxon>Pezizomycotina</taxon>
        <taxon>Eurotiomycetes</taxon>
        <taxon>Eurotiomycetidae</taxon>
        <taxon>Eurotiales</taxon>
        <taxon>Aspergillaceae</taxon>
        <taxon>Aspergillus</taxon>
        <taxon>Aspergillus subgen. Circumdati</taxon>
    </lineage>
</organism>
<sequence length="401" mass="45510">MAAAVHTPVQPDIQYHPDYEKYTARVARRKATEELSKSLPEGFPQKLESPLVWEGKDVEKRDDWIFKLNDAQREEIDAALNSFKALKLSLGNINAETFPLPNLGPTLRSLSNEIHNGRGFFVLRGLDIDRYSREDNIIIYAGVSSHIGSIRGRQEDRRFNANGGSVVLSHIKDLTRTADANTIGAPSNTNDKQVFHTDSGDIISLLCLHPAAEGGESQISSSWLVYNILAKERPDLVRTLSEPWPVDGFNNPEKPYTTRPLLYHQKATETTPERVLIQYARRYFTGFLAQPRSTNIPPISEAQAEALDALHFLAEEHSAALDFQKGDVQYINNLSIFHARKGFRDEPGKERHLLRLWLRDPELAWETPEPLRGRWENVYGDVKVEEQVFPLEPKLRKSVGR</sequence>
<dbReference type="OrthoDB" id="272271at2759"/>
<dbReference type="Proteomes" id="UP000326877">
    <property type="component" value="Unassembled WGS sequence"/>
</dbReference>
<keyword evidence="1" id="KW-0560">Oxidoreductase</keyword>
<protein>
    <recommendedName>
        <fullName evidence="2">TauD/TfdA-like domain-containing protein</fullName>
    </recommendedName>
</protein>
<dbReference type="Proteomes" id="UP000541154">
    <property type="component" value="Unassembled WGS sequence"/>
</dbReference>
<dbReference type="Gene3D" id="3.60.130.10">
    <property type="entry name" value="Clavaminate synthase-like"/>
    <property type="match status" value="1"/>
</dbReference>
<dbReference type="InterPro" id="IPR050411">
    <property type="entry name" value="AlphaKG_dependent_hydroxylases"/>
</dbReference>
<dbReference type="PANTHER" id="PTHR10696:SF54">
    <property type="entry name" value="FAMILY OXIDOREDUCTASE, PUTATIVE (AFU_ORTHOLOGUE AFUA_4G13850)-RELATED"/>
    <property type="match status" value="1"/>
</dbReference>